<dbReference type="Proteomes" id="UP000176377">
    <property type="component" value="Unassembled WGS sequence"/>
</dbReference>
<gene>
    <name evidence="2" type="ORF">A2765_01780</name>
</gene>
<name>A0A1F6DHC9_9BACT</name>
<dbReference type="AlphaFoldDB" id="A0A1F6DHC9"/>
<protein>
    <recommendedName>
        <fullName evidence="4">ABC transporter substrate-binding protein</fullName>
    </recommendedName>
</protein>
<organism evidence="2 3">
    <name type="scientific">Candidatus Kaiserbacteria bacterium RIFCSPHIGHO2_01_FULL_56_24</name>
    <dbReference type="NCBI Taxonomy" id="1798487"/>
    <lineage>
        <taxon>Bacteria</taxon>
        <taxon>Candidatus Kaiseribacteriota</taxon>
    </lineage>
</organism>
<dbReference type="PANTHER" id="PTHR43649:SF12">
    <property type="entry name" value="DIACETYLCHITOBIOSE BINDING PROTEIN DASA"/>
    <property type="match status" value="1"/>
</dbReference>
<keyword evidence="1" id="KW-1133">Transmembrane helix</keyword>
<dbReference type="SUPFAM" id="SSF53850">
    <property type="entry name" value="Periplasmic binding protein-like II"/>
    <property type="match status" value="1"/>
</dbReference>
<dbReference type="InterPro" id="IPR006059">
    <property type="entry name" value="SBP"/>
</dbReference>
<keyword evidence="1" id="KW-0472">Membrane</keyword>
<evidence type="ECO:0000256" key="1">
    <source>
        <dbReference type="SAM" id="Phobius"/>
    </source>
</evidence>
<sequence>MKPGTSSFQIVILSFFGASTVAGILIFAFLVGSNSSTSLGQVVVWGTFDESAFQTVLRNLAEIDGRYRQVTYVQKDEETYLSDLTNALASGSGPDLFILRQDQTISEASKIVPILYNQLSKDNFRNVWVEAAEPFLGQEGILGVPFAVDPFVLYWNRDMLSTGGIARPPQYWEDVYDITRSVTRKNDAGTIVKSGLAFGEYTNINHAKGILSMLIMQAGGKITQRDGSGTLTPVLTARVGDTAQPADNALRFYTQFSNPASQDYSWNRALPESRTAFAQGDLALYIGPASEEPLIRRLNPNLNFAIATSVPQVRNVSKTIDGGYSYAFAIPRASQNKQGASTAAFLLAGSDASNMLTLAFGLASARRDTLSQPAQGNDAVFNKMTLLVRAWEDPDSKETDRIFRDMIQSVTSGEARTLEALQRADQAMRQLITQ</sequence>
<keyword evidence="1" id="KW-0812">Transmembrane</keyword>
<comment type="caution">
    <text evidence="2">The sequence shown here is derived from an EMBL/GenBank/DDBJ whole genome shotgun (WGS) entry which is preliminary data.</text>
</comment>
<dbReference type="Pfam" id="PF01547">
    <property type="entry name" value="SBP_bac_1"/>
    <property type="match status" value="1"/>
</dbReference>
<dbReference type="PANTHER" id="PTHR43649">
    <property type="entry name" value="ARABINOSE-BINDING PROTEIN-RELATED"/>
    <property type="match status" value="1"/>
</dbReference>
<evidence type="ECO:0008006" key="4">
    <source>
        <dbReference type="Google" id="ProtNLM"/>
    </source>
</evidence>
<feature type="transmembrane region" description="Helical" evidence="1">
    <location>
        <begin position="12"/>
        <end position="31"/>
    </location>
</feature>
<dbReference type="InterPro" id="IPR050490">
    <property type="entry name" value="Bact_solute-bd_prot1"/>
</dbReference>
<proteinExistence type="predicted"/>
<accession>A0A1F6DHC9</accession>
<reference evidence="2 3" key="1">
    <citation type="journal article" date="2016" name="Nat. Commun.">
        <title>Thousands of microbial genomes shed light on interconnected biogeochemical processes in an aquifer system.</title>
        <authorList>
            <person name="Anantharaman K."/>
            <person name="Brown C.T."/>
            <person name="Hug L.A."/>
            <person name="Sharon I."/>
            <person name="Castelle C.J."/>
            <person name="Probst A.J."/>
            <person name="Thomas B.C."/>
            <person name="Singh A."/>
            <person name="Wilkins M.J."/>
            <person name="Karaoz U."/>
            <person name="Brodie E.L."/>
            <person name="Williams K.H."/>
            <person name="Hubbard S.S."/>
            <person name="Banfield J.F."/>
        </authorList>
    </citation>
    <scope>NUCLEOTIDE SEQUENCE [LARGE SCALE GENOMIC DNA]</scope>
</reference>
<dbReference type="EMBL" id="MFLA01000001">
    <property type="protein sequence ID" value="OGG60818.1"/>
    <property type="molecule type" value="Genomic_DNA"/>
</dbReference>
<evidence type="ECO:0000313" key="3">
    <source>
        <dbReference type="Proteomes" id="UP000176377"/>
    </source>
</evidence>
<dbReference type="Gene3D" id="3.40.190.10">
    <property type="entry name" value="Periplasmic binding protein-like II"/>
    <property type="match status" value="1"/>
</dbReference>
<evidence type="ECO:0000313" key="2">
    <source>
        <dbReference type="EMBL" id="OGG60818.1"/>
    </source>
</evidence>